<evidence type="ECO:0000256" key="6">
    <source>
        <dbReference type="ARBA" id="ARBA00023128"/>
    </source>
</evidence>
<gene>
    <name evidence="10" type="ORF">B0A55_04949</name>
</gene>
<dbReference type="PANTHER" id="PTHR47677">
    <property type="entry name" value="CYTOCHROME C OXIDASE ASSEMBLY FACTOR 6"/>
    <property type="match status" value="1"/>
</dbReference>
<keyword evidence="7" id="KW-1015">Disulfide bond</keyword>
<reference evidence="10 11" key="1">
    <citation type="submission" date="2017-03" db="EMBL/GenBank/DDBJ databases">
        <title>Genomes of endolithic fungi from Antarctica.</title>
        <authorList>
            <person name="Coleine C."/>
            <person name="Masonjones S."/>
            <person name="Stajich J.E."/>
        </authorList>
    </citation>
    <scope>NUCLEOTIDE SEQUENCE [LARGE SCALE GENOMIC DNA]</scope>
    <source>
        <strain evidence="10 11">CCFEE 5184</strain>
    </source>
</reference>
<feature type="compositionally biased region" description="Low complexity" evidence="9">
    <location>
        <begin position="10"/>
        <end position="20"/>
    </location>
</feature>
<evidence type="ECO:0000256" key="8">
    <source>
        <dbReference type="ARBA" id="ARBA00023242"/>
    </source>
</evidence>
<evidence type="ECO:0000256" key="1">
    <source>
        <dbReference type="ARBA" id="ARBA00004123"/>
    </source>
</evidence>
<dbReference type="OrthoDB" id="5545577at2759"/>
<keyword evidence="11" id="KW-1185">Reference proteome</keyword>
<dbReference type="InterPro" id="IPR048280">
    <property type="entry name" value="COX6B-like"/>
</dbReference>
<evidence type="ECO:0008006" key="12">
    <source>
        <dbReference type="Google" id="ProtNLM"/>
    </source>
</evidence>
<organism evidence="10 11">
    <name type="scientific">Friedmanniomyces simplex</name>
    <dbReference type="NCBI Taxonomy" id="329884"/>
    <lineage>
        <taxon>Eukaryota</taxon>
        <taxon>Fungi</taxon>
        <taxon>Dikarya</taxon>
        <taxon>Ascomycota</taxon>
        <taxon>Pezizomycotina</taxon>
        <taxon>Dothideomycetes</taxon>
        <taxon>Dothideomycetidae</taxon>
        <taxon>Mycosphaerellales</taxon>
        <taxon>Teratosphaeriaceae</taxon>
        <taxon>Friedmanniomyces</taxon>
    </lineage>
</organism>
<evidence type="ECO:0000256" key="3">
    <source>
        <dbReference type="ARBA" id="ARBA00004569"/>
    </source>
</evidence>
<dbReference type="SUPFAM" id="SSF47694">
    <property type="entry name" value="Cytochrome c oxidase subunit h"/>
    <property type="match status" value="1"/>
</dbReference>
<comment type="subcellular location">
    <subcellularLocation>
        <location evidence="2">Cytoplasm</location>
    </subcellularLocation>
    <subcellularLocation>
        <location evidence="3">Mitochondrion intermembrane space</location>
    </subcellularLocation>
    <subcellularLocation>
        <location evidence="1">Nucleus</location>
    </subcellularLocation>
</comment>
<name>A0A4U0XDS9_9PEZI</name>
<dbReference type="GO" id="GO:0005634">
    <property type="term" value="C:nucleus"/>
    <property type="evidence" value="ECO:0007669"/>
    <property type="project" value="UniProtKB-SubCell"/>
</dbReference>
<dbReference type="AlphaFoldDB" id="A0A4U0XDS9"/>
<dbReference type="Pfam" id="PF02297">
    <property type="entry name" value="COX6B"/>
    <property type="match status" value="1"/>
</dbReference>
<dbReference type="Gene3D" id="1.10.10.140">
    <property type="entry name" value="Cytochrome c oxidase, subunit VIb"/>
    <property type="match status" value="1"/>
</dbReference>
<evidence type="ECO:0000256" key="7">
    <source>
        <dbReference type="ARBA" id="ARBA00023157"/>
    </source>
</evidence>
<protein>
    <recommendedName>
        <fullName evidence="12">Cytochrome c oxidase subunit 6B-like protein new16</fullName>
    </recommendedName>
</protein>
<dbReference type="Proteomes" id="UP000309340">
    <property type="component" value="Unassembled WGS sequence"/>
</dbReference>
<dbReference type="InterPro" id="IPR048281">
    <property type="entry name" value="COA6_fun"/>
</dbReference>
<evidence type="ECO:0000313" key="11">
    <source>
        <dbReference type="Proteomes" id="UP000309340"/>
    </source>
</evidence>
<accession>A0A4U0XDS9</accession>
<evidence type="ECO:0000256" key="2">
    <source>
        <dbReference type="ARBA" id="ARBA00004496"/>
    </source>
</evidence>
<evidence type="ECO:0000256" key="4">
    <source>
        <dbReference type="ARBA" id="ARBA00006425"/>
    </source>
</evidence>
<dbReference type="STRING" id="329884.A0A4U0XDS9"/>
<sequence>MSWFGAGNSTTTTTNTAKPTPAAPTPSQDGGYIAPDRTGRQRCWDGRDSFFQCLEKNDIVDSVKEDAKARKLCAPELGEFERVCASSWVTYFKKRRVMEFQRDMTIKKLNADNAVPLDMTAGGGGGGGGPVAARPSL</sequence>
<evidence type="ECO:0000256" key="9">
    <source>
        <dbReference type="SAM" id="MobiDB-lite"/>
    </source>
</evidence>
<dbReference type="GO" id="GO:0005758">
    <property type="term" value="C:mitochondrial intermembrane space"/>
    <property type="evidence" value="ECO:0007669"/>
    <property type="project" value="UniProtKB-SubCell"/>
</dbReference>
<dbReference type="InterPro" id="IPR036549">
    <property type="entry name" value="CX6/COA6-like_sf"/>
</dbReference>
<dbReference type="GO" id="GO:0033617">
    <property type="term" value="P:mitochondrial respiratory chain complex IV assembly"/>
    <property type="evidence" value="ECO:0007669"/>
    <property type="project" value="TreeGrafter"/>
</dbReference>
<dbReference type="EMBL" id="NAJQ01000208">
    <property type="protein sequence ID" value="TKA74942.1"/>
    <property type="molecule type" value="Genomic_DNA"/>
</dbReference>
<proteinExistence type="inferred from homology"/>
<dbReference type="FunFam" id="1.10.10.140:FF:000003">
    <property type="entry name" value="Cytochrome c oxidase assembly factor 6"/>
    <property type="match status" value="1"/>
</dbReference>
<dbReference type="PANTHER" id="PTHR47677:SF1">
    <property type="entry name" value="CYTOCHROME C OXIDASE ASSEMBLY FACTOR 6"/>
    <property type="match status" value="1"/>
</dbReference>
<evidence type="ECO:0000256" key="5">
    <source>
        <dbReference type="ARBA" id="ARBA00022490"/>
    </source>
</evidence>
<keyword evidence="6" id="KW-0496">Mitochondrion</keyword>
<evidence type="ECO:0000313" key="10">
    <source>
        <dbReference type="EMBL" id="TKA74942.1"/>
    </source>
</evidence>
<comment type="caution">
    <text evidence="10">The sequence shown here is derived from an EMBL/GenBank/DDBJ whole genome shotgun (WGS) entry which is preliminary data.</text>
</comment>
<feature type="region of interest" description="Disordered" evidence="9">
    <location>
        <begin position="1"/>
        <end position="40"/>
    </location>
</feature>
<keyword evidence="8" id="KW-0539">Nucleus</keyword>
<comment type="similarity">
    <text evidence="4">Belongs to the cytochrome c oxidase subunit 6B family.</text>
</comment>
<keyword evidence="5" id="KW-0963">Cytoplasm</keyword>